<dbReference type="HOGENOM" id="CLU_1304064_0_0_5"/>
<accession>K0Q3Z1</accession>
<dbReference type="RefSeq" id="WP_007538654.1">
    <property type="nucleotide sequence ID" value="NZ_HF536774.1"/>
</dbReference>
<keyword evidence="2" id="KW-1185">Reference proteome</keyword>
<organism evidence="1 2">
    <name type="scientific">Rhizobium mesoamericanum STM3625</name>
    <dbReference type="NCBI Taxonomy" id="1211777"/>
    <lineage>
        <taxon>Bacteria</taxon>
        <taxon>Pseudomonadati</taxon>
        <taxon>Pseudomonadota</taxon>
        <taxon>Alphaproteobacteria</taxon>
        <taxon>Hyphomicrobiales</taxon>
        <taxon>Rhizobiaceae</taxon>
        <taxon>Rhizobium/Agrobacterium group</taxon>
        <taxon>Rhizobium</taxon>
    </lineage>
</organism>
<protein>
    <recommendedName>
        <fullName evidence="3">Cytokinin glycosidase domain-containing protein</fullName>
    </recommendedName>
</protein>
<dbReference type="AlphaFoldDB" id="K0Q3Z1"/>
<dbReference type="Proteomes" id="UP000009319">
    <property type="component" value="Unassembled WGS sequence"/>
</dbReference>
<proteinExistence type="predicted"/>
<evidence type="ECO:0000313" key="1">
    <source>
        <dbReference type="EMBL" id="CCM79700.1"/>
    </source>
</evidence>
<name>K0Q3Z1_9HYPH</name>
<evidence type="ECO:0000313" key="2">
    <source>
        <dbReference type="Proteomes" id="UP000009319"/>
    </source>
</evidence>
<sequence>MSSHPVFDRPEFDYTHCVYDDDKASLATSIRAVVRRYDTFLDQELFPAQHTYADTLDRFEGWKLRFDSDRVSQLMAEFRQFPCMNDPTEGITEQIYRREGYYPKFLSVVADNDSCITMSTHNNLSHLDPRYRFTDEQGNQRMLAYEVLPYEDDFSRWEVLSKYQSLGCPIGNANYLKRCIVIPKTDLFRSEGGNFWSRRYFGKFDVVAMARADL</sequence>
<dbReference type="EMBL" id="CANI01000055">
    <property type="protein sequence ID" value="CCM79700.1"/>
    <property type="molecule type" value="Genomic_DNA"/>
</dbReference>
<gene>
    <name evidence="1" type="ORF">BN77_p30133</name>
</gene>
<reference evidence="1 2" key="1">
    <citation type="journal article" date="2013" name="Genome Announc.">
        <title>Draft Genome Sequence of Rhizobium mesoamericanum STM3625, a Nitrogen-Fixing Symbiont of Mimosa pudica Isolated in French Guiana (South America).</title>
        <authorList>
            <person name="Moulin L."/>
            <person name="Mornico D."/>
            <person name="Melkonian R."/>
            <person name="Klonowska A."/>
        </authorList>
    </citation>
    <scope>NUCLEOTIDE SEQUENCE [LARGE SCALE GENOMIC DNA]</scope>
    <source>
        <strain evidence="1 2">STM3625</strain>
    </source>
</reference>
<comment type="caution">
    <text evidence="1">The sequence shown here is derived from an EMBL/GenBank/DDBJ whole genome shotgun (WGS) entry which is preliminary data.</text>
</comment>
<evidence type="ECO:0008006" key="3">
    <source>
        <dbReference type="Google" id="ProtNLM"/>
    </source>
</evidence>